<keyword evidence="5" id="KW-0812">Transmembrane</keyword>
<dbReference type="InterPro" id="IPR001515">
    <property type="entry name" value="Ribosomal_eL32"/>
</dbReference>
<accession>L9K2X4</accession>
<dbReference type="STRING" id="246437.L9K2X4"/>
<dbReference type="GO" id="GO:0022625">
    <property type="term" value="C:cytosolic large ribosomal subunit"/>
    <property type="evidence" value="ECO:0007669"/>
    <property type="project" value="TreeGrafter"/>
</dbReference>
<dbReference type="PROSITE" id="PS51257">
    <property type="entry name" value="PROKAR_LIPOPROTEIN"/>
    <property type="match status" value="1"/>
</dbReference>
<comment type="similarity">
    <text evidence="1">Belongs to the eukaryotic ribosomal protein eL32 family.</text>
</comment>
<feature type="region of interest" description="Disordered" evidence="4">
    <location>
        <begin position="128"/>
        <end position="156"/>
    </location>
</feature>
<keyword evidence="5" id="KW-1133">Transmembrane helix</keyword>
<dbReference type="Pfam" id="PF01655">
    <property type="entry name" value="Ribosomal_L32e"/>
    <property type="match status" value="1"/>
</dbReference>
<feature type="transmembrane region" description="Helical" evidence="5">
    <location>
        <begin position="12"/>
        <end position="32"/>
    </location>
</feature>
<dbReference type="SMART" id="SM01393">
    <property type="entry name" value="Ribosomal_L32e"/>
    <property type="match status" value="1"/>
</dbReference>
<reference evidence="7" key="2">
    <citation type="journal article" date="2013" name="Nat. Commun.">
        <title>Genome of the Chinese tree shrew.</title>
        <authorList>
            <person name="Fan Y."/>
            <person name="Huang Z.Y."/>
            <person name="Cao C.C."/>
            <person name="Chen C.S."/>
            <person name="Chen Y.X."/>
            <person name="Fan D.D."/>
            <person name="He J."/>
            <person name="Hou H.L."/>
            <person name="Hu L."/>
            <person name="Hu X.T."/>
            <person name="Jiang X.T."/>
            <person name="Lai R."/>
            <person name="Lang Y.S."/>
            <person name="Liang B."/>
            <person name="Liao S.G."/>
            <person name="Mu D."/>
            <person name="Ma Y.Y."/>
            <person name="Niu Y.Y."/>
            <person name="Sun X.Q."/>
            <person name="Xia J.Q."/>
            <person name="Xiao J."/>
            <person name="Xiong Z.Q."/>
            <person name="Xu L."/>
            <person name="Yang L."/>
            <person name="Zhang Y."/>
            <person name="Zhao W."/>
            <person name="Zhao X.D."/>
            <person name="Zheng Y.T."/>
            <person name="Zhou J.M."/>
            <person name="Zhu Y.B."/>
            <person name="Zhang G.J."/>
            <person name="Wang J."/>
            <person name="Yao Y.G."/>
        </authorList>
    </citation>
    <scope>NUCLEOTIDE SEQUENCE [LARGE SCALE GENOMIC DNA]</scope>
</reference>
<keyword evidence="3" id="KW-0687">Ribonucleoprotein</keyword>
<evidence type="ECO:0000256" key="1">
    <source>
        <dbReference type="ARBA" id="ARBA00008431"/>
    </source>
</evidence>
<name>L9K2X4_TUPCH</name>
<dbReference type="InParanoid" id="L9K2X4"/>
<sequence>MDWRVIINSATLFLGAACGGGGHLLPGIMAALRRLAKPKIVRKRTKKFIQHQSDRYVKIKCSWRKPRGIDNRVWRGFKGQTSMPSVGSRSNKKIQHMLPSGFRKFLVHKDLEVLLMCSSFTELRSPTAFPLEPQGHRGKRSPAGHHSHQSQCQATP</sequence>
<dbReference type="GO" id="GO:0006412">
    <property type="term" value="P:translation"/>
    <property type="evidence" value="ECO:0007669"/>
    <property type="project" value="InterPro"/>
</dbReference>
<protein>
    <submittedName>
        <fullName evidence="6">60S ribosomal protein L32</fullName>
    </submittedName>
</protein>
<dbReference type="PANTHER" id="PTHR23413">
    <property type="entry name" value="60S RIBOSOMAL PROTEIN L32 AND DNA-DIRECTED RNA POLYMERASE II, SUBUNIT N"/>
    <property type="match status" value="1"/>
</dbReference>
<evidence type="ECO:0000256" key="2">
    <source>
        <dbReference type="ARBA" id="ARBA00022980"/>
    </source>
</evidence>
<evidence type="ECO:0000256" key="5">
    <source>
        <dbReference type="SAM" id="Phobius"/>
    </source>
</evidence>
<keyword evidence="2 6" id="KW-0689">Ribosomal protein</keyword>
<dbReference type="SUPFAM" id="SSF52042">
    <property type="entry name" value="Ribosomal protein L32e"/>
    <property type="match status" value="1"/>
</dbReference>
<evidence type="ECO:0000313" key="6">
    <source>
        <dbReference type="EMBL" id="ELW55817.1"/>
    </source>
</evidence>
<dbReference type="GO" id="GO:0003735">
    <property type="term" value="F:structural constituent of ribosome"/>
    <property type="evidence" value="ECO:0007669"/>
    <property type="project" value="InterPro"/>
</dbReference>
<dbReference type="InterPro" id="IPR036351">
    <property type="entry name" value="Ribosomal_eL32_sf"/>
</dbReference>
<dbReference type="Proteomes" id="UP000011518">
    <property type="component" value="Unassembled WGS sequence"/>
</dbReference>
<dbReference type="CDD" id="cd00513">
    <property type="entry name" value="Ribosomal_L32_L32e"/>
    <property type="match status" value="1"/>
</dbReference>
<evidence type="ECO:0000313" key="7">
    <source>
        <dbReference type="Proteomes" id="UP000011518"/>
    </source>
</evidence>
<gene>
    <name evidence="6" type="ORF">TREES_T100017210</name>
</gene>
<feature type="compositionally biased region" description="Basic residues" evidence="4">
    <location>
        <begin position="136"/>
        <end position="148"/>
    </location>
</feature>
<keyword evidence="5" id="KW-0472">Membrane</keyword>
<evidence type="ECO:0000256" key="3">
    <source>
        <dbReference type="ARBA" id="ARBA00023274"/>
    </source>
</evidence>
<evidence type="ECO:0000256" key="4">
    <source>
        <dbReference type="SAM" id="MobiDB-lite"/>
    </source>
</evidence>
<dbReference type="AlphaFoldDB" id="L9K2X4"/>
<proteinExistence type="inferred from homology"/>
<reference evidence="7" key="1">
    <citation type="submission" date="2012-07" db="EMBL/GenBank/DDBJ databases">
        <title>Genome of the Chinese tree shrew, a rising model animal genetically related to primates.</title>
        <authorList>
            <person name="Zhang G."/>
            <person name="Fan Y."/>
            <person name="Yao Y."/>
            <person name="Huang Z."/>
        </authorList>
    </citation>
    <scope>NUCLEOTIDE SEQUENCE [LARGE SCALE GENOMIC DNA]</scope>
</reference>
<dbReference type="EMBL" id="KB320925">
    <property type="protein sequence ID" value="ELW55817.1"/>
    <property type="molecule type" value="Genomic_DNA"/>
</dbReference>
<keyword evidence="7" id="KW-1185">Reference proteome</keyword>
<dbReference type="PANTHER" id="PTHR23413:SF6">
    <property type="entry name" value="LARGE RIBOSOMAL SUBUNIT PROTEIN EL32"/>
    <property type="match status" value="1"/>
</dbReference>
<organism evidence="6 7">
    <name type="scientific">Tupaia chinensis</name>
    <name type="common">Chinese tree shrew</name>
    <name type="synonym">Tupaia belangeri chinensis</name>
    <dbReference type="NCBI Taxonomy" id="246437"/>
    <lineage>
        <taxon>Eukaryota</taxon>
        <taxon>Metazoa</taxon>
        <taxon>Chordata</taxon>
        <taxon>Craniata</taxon>
        <taxon>Vertebrata</taxon>
        <taxon>Euteleostomi</taxon>
        <taxon>Mammalia</taxon>
        <taxon>Eutheria</taxon>
        <taxon>Euarchontoglires</taxon>
        <taxon>Scandentia</taxon>
        <taxon>Tupaiidae</taxon>
        <taxon>Tupaia</taxon>
    </lineage>
</organism>